<protein>
    <submittedName>
        <fullName evidence="10">Branched-chain amino acid ABC transporter permease</fullName>
    </submittedName>
</protein>
<organism evidence="10 11">
    <name type="scientific">Haloarchaeobius litoreus</name>
    <dbReference type="NCBI Taxonomy" id="755306"/>
    <lineage>
        <taxon>Archaea</taxon>
        <taxon>Methanobacteriati</taxon>
        <taxon>Methanobacteriota</taxon>
        <taxon>Stenosarchaea group</taxon>
        <taxon>Halobacteria</taxon>
        <taxon>Halobacteriales</taxon>
        <taxon>Halorubellaceae</taxon>
        <taxon>Haloarchaeobius</taxon>
    </lineage>
</organism>
<comment type="caution">
    <text evidence="10">The sequence shown here is derived from an EMBL/GenBank/DDBJ whole genome shotgun (WGS) entry which is preliminary data.</text>
</comment>
<feature type="transmembrane region" description="Helical" evidence="9">
    <location>
        <begin position="12"/>
        <end position="37"/>
    </location>
</feature>
<comment type="subcellular location">
    <subcellularLocation>
        <location evidence="1">Cell membrane</location>
        <topology evidence="1">Multi-pass membrane protein</topology>
    </subcellularLocation>
</comment>
<keyword evidence="6 9" id="KW-1133">Transmembrane helix</keyword>
<keyword evidence="3" id="KW-1003">Cell membrane</keyword>
<evidence type="ECO:0000256" key="1">
    <source>
        <dbReference type="ARBA" id="ARBA00004651"/>
    </source>
</evidence>
<accession>A0ABD6DF14</accession>
<dbReference type="RefSeq" id="WP_256399803.1">
    <property type="nucleotide sequence ID" value="NZ_JANHJR010000002.1"/>
</dbReference>
<dbReference type="GO" id="GO:0006865">
    <property type="term" value="P:amino acid transport"/>
    <property type="evidence" value="ECO:0007669"/>
    <property type="project" value="UniProtKB-KW"/>
</dbReference>
<keyword evidence="11" id="KW-1185">Reference proteome</keyword>
<sequence length="287" mass="29269">MVDVATLAVNSVIISALYALVAIGFTLIFGVGGVLNLSHGATITLGAFAAYYASGGIVEAGVGGAVLAAIVVPALFSAVVYKGLIERIQDQPIMVMILTLVVAIAVEQVFLVAEGTQPKSIPSLLDGTVALGGSKFQTNLLVVFALSWVIIAALFYTINNTETGKAILATSMTTKGAALVGIESDRVNLYTWVVAGALAGVAGLFLGSFQTANFAMGRGPLMLSFAIVVIGGIGSVKGSLVGAYVIGTAEVLTGAVSTRLTGLVPLLLLILVLLVKPEGLFGRELAE</sequence>
<evidence type="ECO:0000256" key="4">
    <source>
        <dbReference type="ARBA" id="ARBA00022692"/>
    </source>
</evidence>
<proteinExistence type="inferred from homology"/>
<feature type="transmembrane region" description="Helical" evidence="9">
    <location>
        <begin position="49"/>
        <end position="81"/>
    </location>
</feature>
<dbReference type="InterPro" id="IPR052157">
    <property type="entry name" value="BCAA_transport_permease"/>
</dbReference>
<evidence type="ECO:0000256" key="6">
    <source>
        <dbReference type="ARBA" id="ARBA00022989"/>
    </source>
</evidence>
<evidence type="ECO:0000256" key="8">
    <source>
        <dbReference type="ARBA" id="ARBA00037998"/>
    </source>
</evidence>
<dbReference type="Proteomes" id="UP001597034">
    <property type="component" value="Unassembled WGS sequence"/>
</dbReference>
<dbReference type="AlphaFoldDB" id="A0ABD6DF14"/>
<keyword evidence="5" id="KW-0029">Amino-acid transport</keyword>
<keyword evidence="4 9" id="KW-0812">Transmembrane</keyword>
<gene>
    <name evidence="10" type="ORF">ACFSBL_02475</name>
</gene>
<evidence type="ECO:0000256" key="5">
    <source>
        <dbReference type="ARBA" id="ARBA00022970"/>
    </source>
</evidence>
<feature type="transmembrane region" description="Helical" evidence="9">
    <location>
        <begin position="140"/>
        <end position="158"/>
    </location>
</feature>
<dbReference type="Pfam" id="PF02653">
    <property type="entry name" value="BPD_transp_2"/>
    <property type="match status" value="1"/>
</dbReference>
<evidence type="ECO:0000256" key="2">
    <source>
        <dbReference type="ARBA" id="ARBA00022448"/>
    </source>
</evidence>
<dbReference type="CDD" id="cd06582">
    <property type="entry name" value="TM_PBP1_LivH_like"/>
    <property type="match status" value="1"/>
</dbReference>
<feature type="transmembrane region" description="Helical" evidence="9">
    <location>
        <begin position="93"/>
        <end position="113"/>
    </location>
</feature>
<dbReference type="PANTHER" id="PTHR11795">
    <property type="entry name" value="BRANCHED-CHAIN AMINO ACID TRANSPORT SYSTEM PERMEASE PROTEIN LIVH"/>
    <property type="match status" value="1"/>
</dbReference>
<evidence type="ECO:0000256" key="9">
    <source>
        <dbReference type="SAM" id="Phobius"/>
    </source>
</evidence>
<reference evidence="10 11" key="1">
    <citation type="journal article" date="2019" name="Int. J. Syst. Evol. Microbiol.">
        <title>The Global Catalogue of Microorganisms (GCM) 10K type strain sequencing project: providing services to taxonomists for standard genome sequencing and annotation.</title>
        <authorList>
            <consortium name="The Broad Institute Genomics Platform"/>
            <consortium name="The Broad Institute Genome Sequencing Center for Infectious Disease"/>
            <person name="Wu L."/>
            <person name="Ma J."/>
        </authorList>
    </citation>
    <scope>NUCLEOTIDE SEQUENCE [LARGE SCALE GENOMIC DNA]</scope>
    <source>
        <strain evidence="10 11">CGMCC 1.10390</strain>
    </source>
</reference>
<dbReference type="InterPro" id="IPR001851">
    <property type="entry name" value="ABC_transp_permease"/>
</dbReference>
<evidence type="ECO:0000313" key="11">
    <source>
        <dbReference type="Proteomes" id="UP001597034"/>
    </source>
</evidence>
<keyword evidence="2" id="KW-0813">Transport</keyword>
<comment type="similarity">
    <text evidence="8">Belongs to the binding-protein-dependent transport system permease family. LivHM subfamily.</text>
</comment>
<feature type="transmembrane region" description="Helical" evidence="9">
    <location>
        <begin position="252"/>
        <end position="275"/>
    </location>
</feature>
<keyword evidence="7 9" id="KW-0472">Membrane</keyword>
<name>A0ABD6DF14_9EURY</name>
<evidence type="ECO:0000313" key="10">
    <source>
        <dbReference type="EMBL" id="MFD1644537.1"/>
    </source>
</evidence>
<evidence type="ECO:0000256" key="3">
    <source>
        <dbReference type="ARBA" id="ARBA00022475"/>
    </source>
</evidence>
<evidence type="ECO:0000256" key="7">
    <source>
        <dbReference type="ARBA" id="ARBA00023136"/>
    </source>
</evidence>
<feature type="transmembrane region" description="Helical" evidence="9">
    <location>
        <begin position="221"/>
        <end position="246"/>
    </location>
</feature>
<dbReference type="GO" id="GO:0005886">
    <property type="term" value="C:plasma membrane"/>
    <property type="evidence" value="ECO:0007669"/>
    <property type="project" value="UniProtKB-SubCell"/>
</dbReference>
<feature type="transmembrane region" description="Helical" evidence="9">
    <location>
        <begin position="189"/>
        <end position="209"/>
    </location>
</feature>
<dbReference type="EMBL" id="JBHUDO010000001">
    <property type="protein sequence ID" value="MFD1644537.1"/>
    <property type="molecule type" value="Genomic_DNA"/>
</dbReference>
<dbReference type="PANTHER" id="PTHR11795:SF450">
    <property type="entry name" value="ABC TRANSPORTER PERMEASE PROTEIN"/>
    <property type="match status" value="1"/>
</dbReference>